<dbReference type="Pfam" id="PF04104">
    <property type="entry name" value="DNA_primase_lrg"/>
    <property type="match status" value="1"/>
</dbReference>
<evidence type="ECO:0000256" key="4">
    <source>
        <dbReference type="ARBA" id="ARBA00022723"/>
    </source>
</evidence>
<comment type="cofactor">
    <cofactor evidence="7">
        <name>[4Fe-4S] cluster</name>
        <dbReference type="ChEBI" id="CHEBI:49883"/>
    </cofactor>
    <text evidence="7">Binds 1 [4Fe-4S] cluster.</text>
</comment>
<comment type="similarity">
    <text evidence="7">Belongs to the eukaryotic-type primase large subunit family.</text>
</comment>
<evidence type="ECO:0000256" key="1">
    <source>
        <dbReference type="ARBA" id="ARBA00022485"/>
    </source>
</evidence>
<dbReference type="OrthoDB" id="46081at2157"/>
<feature type="domain" description="DNA primase large subunit C-terminal" evidence="8">
    <location>
        <begin position="228"/>
        <end position="322"/>
    </location>
</feature>
<keyword evidence="6 7" id="KW-0411">Iron-sulfur</keyword>
<evidence type="ECO:0000313" key="10">
    <source>
        <dbReference type="Proteomes" id="UP000219453"/>
    </source>
</evidence>
<accession>A0A285P2G0</accession>
<evidence type="ECO:0000256" key="6">
    <source>
        <dbReference type="ARBA" id="ARBA00023014"/>
    </source>
</evidence>
<comment type="subunit">
    <text evidence="7">Heterodimer of a small subunit (PriS) and a large subunit (PriL).</text>
</comment>
<keyword evidence="4 7" id="KW-0479">Metal-binding</keyword>
<gene>
    <name evidence="7" type="primary">priL</name>
    <name evidence="9" type="ORF">SAMN06269185_2538</name>
</gene>
<feature type="binding site" evidence="7">
    <location>
        <position position="323"/>
    </location>
    <ligand>
        <name>[4Fe-4S] cluster</name>
        <dbReference type="ChEBI" id="CHEBI:49883"/>
    </ligand>
</feature>
<keyword evidence="2 7" id="KW-0639">Primosome</keyword>
<evidence type="ECO:0000256" key="5">
    <source>
        <dbReference type="ARBA" id="ARBA00023004"/>
    </source>
</evidence>
<keyword evidence="5 7" id="KW-0408">Iron</keyword>
<dbReference type="GO" id="GO:0006269">
    <property type="term" value="P:DNA replication, synthesis of primer"/>
    <property type="evidence" value="ECO:0007669"/>
    <property type="project" value="UniProtKB-UniRule"/>
</dbReference>
<dbReference type="InterPro" id="IPR023642">
    <property type="entry name" value="DNA_primase_lsu_PriL"/>
</dbReference>
<organism evidence="9 10">
    <name type="scientific">Natronoarchaeum philippinense</name>
    <dbReference type="NCBI Taxonomy" id="558529"/>
    <lineage>
        <taxon>Archaea</taxon>
        <taxon>Methanobacteriati</taxon>
        <taxon>Methanobacteriota</taxon>
        <taxon>Stenosarchaea group</taxon>
        <taxon>Halobacteria</taxon>
        <taxon>Halobacteriales</taxon>
        <taxon>Natronoarchaeaceae</taxon>
    </lineage>
</organism>
<evidence type="ECO:0000313" key="9">
    <source>
        <dbReference type="EMBL" id="SNZ15638.1"/>
    </source>
</evidence>
<dbReference type="RefSeq" id="WP_099458953.1">
    <property type="nucleotide sequence ID" value="NZ_OBEJ01000003.1"/>
</dbReference>
<dbReference type="GO" id="GO:0003899">
    <property type="term" value="F:DNA-directed RNA polymerase activity"/>
    <property type="evidence" value="ECO:0007669"/>
    <property type="project" value="InterPro"/>
</dbReference>
<dbReference type="AlphaFoldDB" id="A0A285P2G0"/>
<feature type="binding site" evidence="7">
    <location>
        <position position="237"/>
    </location>
    <ligand>
        <name>[4Fe-4S] cluster</name>
        <dbReference type="ChEBI" id="CHEBI:49883"/>
    </ligand>
</feature>
<name>A0A285P2G0_NATPI</name>
<evidence type="ECO:0000256" key="3">
    <source>
        <dbReference type="ARBA" id="ARBA00022705"/>
    </source>
</evidence>
<dbReference type="EMBL" id="OBEJ01000003">
    <property type="protein sequence ID" value="SNZ15638.1"/>
    <property type="molecule type" value="Genomic_DNA"/>
</dbReference>
<reference evidence="9 10" key="1">
    <citation type="submission" date="2017-09" db="EMBL/GenBank/DDBJ databases">
        <authorList>
            <person name="Ehlers B."/>
            <person name="Leendertz F.H."/>
        </authorList>
    </citation>
    <scope>NUCLEOTIDE SEQUENCE [LARGE SCALE GENOMIC DNA]</scope>
    <source>
        <strain evidence="9 10">DSM 27208</strain>
    </source>
</reference>
<dbReference type="Pfam" id="PF26466">
    <property type="entry name" value="DNA_primase_lrg_N"/>
    <property type="match status" value="1"/>
</dbReference>
<evidence type="ECO:0000256" key="2">
    <source>
        <dbReference type="ARBA" id="ARBA00022515"/>
    </source>
</evidence>
<comment type="function">
    <text evidence="7">Regulatory subunit of DNA primase, an RNA polymerase that catalyzes the synthesis of short RNA molecules used as primers for DNA polymerase during DNA replication. Stabilizes and modulates the activity of the small subunit, increasing the rate of DNA synthesis, and conferring RNA synthesis capability. The DNA polymerase activity may enable DNA primase to also catalyze primer extension after primer synthesis. May also play a role in DNA repair.</text>
</comment>
<feature type="binding site" evidence="7">
    <location>
        <position position="307"/>
    </location>
    <ligand>
        <name>[4Fe-4S] cluster</name>
        <dbReference type="ChEBI" id="CHEBI:49883"/>
    </ligand>
</feature>
<sequence length="348" mass="37621">MKRLHARYPFLDAAREAVELAEVDLAELVLRDDGAAAVDRAVERVDAALSGESVGAPHRRPRVELLSYPIARVLVSLVDEPVLLRKYAHAEASTARERFEADADDDAELKSTSGSRMTIDRLLADFDLAGDVRSTGDDQYRVAVGPYLRLSGQLDGAEWRLATRALGDGEVPVEEAELRDLLEAAIRERVADGLPLPVPDPIAEGLSDAVERIEESLADRQLSTDFDAVVPSLFPPCIRALLEQVDDGESIDEPGRFALTSFLTSLGMAPDAAADLVAGATVGGESIRYQAAHLGDEDDPGYAPPSCNSMVAYGLCVDKDELCESVEHPITYYDRRLDDADTATAESE</sequence>
<protein>
    <recommendedName>
        <fullName evidence="7">DNA primase large subunit PriL</fullName>
    </recommendedName>
</protein>
<dbReference type="GO" id="GO:0051539">
    <property type="term" value="F:4 iron, 4 sulfur cluster binding"/>
    <property type="evidence" value="ECO:0007669"/>
    <property type="project" value="UniProtKB-UniRule"/>
</dbReference>
<keyword evidence="10" id="KW-1185">Reference proteome</keyword>
<proteinExistence type="inferred from homology"/>
<dbReference type="CDD" id="cd06560">
    <property type="entry name" value="PriL"/>
    <property type="match status" value="1"/>
</dbReference>
<keyword evidence="3 7" id="KW-0235">DNA replication</keyword>
<evidence type="ECO:0000256" key="7">
    <source>
        <dbReference type="HAMAP-Rule" id="MF_00701"/>
    </source>
</evidence>
<feature type="binding site" evidence="7">
    <location>
        <position position="316"/>
    </location>
    <ligand>
        <name>[4Fe-4S] cluster</name>
        <dbReference type="ChEBI" id="CHEBI:49883"/>
    </ligand>
</feature>
<dbReference type="InterPro" id="IPR058560">
    <property type="entry name" value="DNA_primase_C"/>
</dbReference>
<evidence type="ECO:0000259" key="8">
    <source>
        <dbReference type="Pfam" id="PF04104"/>
    </source>
</evidence>
<dbReference type="GO" id="GO:1990077">
    <property type="term" value="C:primosome complex"/>
    <property type="evidence" value="ECO:0007669"/>
    <property type="project" value="UniProtKB-KW"/>
</dbReference>
<dbReference type="SUPFAM" id="SSF140914">
    <property type="entry name" value="PriB N-terminal domain-like"/>
    <property type="match status" value="1"/>
</dbReference>
<dbReference type="GO" id="GO:0046872">
    <property type="term" value="F:metal ion binding"/>
    <property type="evidence" value="ECO:0007669"/>
    <property type="project" value="UniProtKB-KW"/>
</dbReference>
<dbReference type="HAMAP" id="MF_00701">
    <property type="entry name" value="DNA_primase_lrg_arc"/>
    <property type="match status" value="1"/>
</dbReference>
<keyword evidence="1 7" id="KW-0004">4Fe-4S</keyword>
<dbReference type="Proteomes" id="UP000219453">
    <property type="component" value="Unassembled WGS sequence"/>
</dbReference>